<evidence type="ECO:0000256" key="3">
    <source>
        <dbReference type="ARBA" id="ARBA00023125"/>
    </source>
</evidence>
<evidence type="ECO:0000259" key="6">
    <source>
        <dbReference type="PROSITE" id="PS50931"/>
    </source>
</evidence>
<proteinExistence type="inferred from homology"/>
<dbReference type="GO" id="GO:0003677">
    <property type="term" value="F:DNA binding"/>
    <property type="evidence" value="ECO:0007669"/>
    <property type="project" value="UniProtKB-KW"/>
</dbReference>
<dbReference type="PANTHER" id="PTHR30346">
    <property type="entry name" value="TRANSCRIPTIONAL DUAL REGULATOR HCAR-RELATED"/>
    <property type="match status" value="1"/>
</dbReference>
<accession>A0A6J6D6I8</accession>
<dbReference type="PROSITE" id="PS50931">
    <property type="entry name" value="HTH_LYSR"/>
    <property type="match status" value="1"/>
</dbReference>
<keyword evidence="3" id="KW-0238">DNA-binding</keyword>
<evidence type="ECO:0000313" key="7">
    <source>
        <dbReference type="EMBL" id="CAB4559560.1"/>
    </source>
</evidence>
<comment type="similarity">
    <text evidence="1">Belongs to the LysR transcriptional regulatory family.</text>
</comment>
<evidence type="ECO:0000256" key="1">
    <source>
        <dbReference type="ARBA" id="ARBA00009437"/>
    </source>
</evidence>
<dbReference type="FunFam" id="1.10.10.10:FF:000001">
    <property type="entry name" value="LysR family transcriptional regulator"/>
    <property type="match status" value="1"/>
</dbReference>
<name>A0A6J6D6I8_9ZZZZ</name>
<dbReference type="Pfam" id="PF00126">
    <property type="entry name" value="HTH_1"/>
    <property type="match status" value="1"/>
</dbReference>
<dbReference type="GO" id="GO:0032993">
    <property type="term" value="C:protein-DNA complex"/>
    <property type="evidence" value="ECO:0007669"/>
    <property type="project" value="TreeGrafter"/>
</dbReference>
<sequence>MSWPTFQQLRYLVAIADAGTFGAAADEEFVSQPALSAQIKELERKLGVTLFERSSRGALLTTQGSEVVERARIILREMNDLVGTTHYEGEHLRGRIGLGVIPTLAPYVLPNVVRFVMAAHPRAELHIHELQTNNLLNSLRRGVIDLGLLALPIGSEEFETESIGLDNFVLAMSESHPLAKGKSPLQLDVLRDERVILLEEGHCLRDQVTNVCRLVFSEPSEVQATSMATLAQMVAAGLGVTLLPECAVKIEAAPGRGIVTRKFVGVPPNRTVGLVWRKSSPYSRAFTELAELLTEKK</sequence>
<dbReference type="SUPFAM" id="SSF46785">
    <property type="entry name" value="Winged helix' DNA-binding domain"/>
    <property type="match status" value="1"/>
</dbReference>
<dbReference type="InterPro" id="IPR036388">
    <property type="entry name" value="WH-like_DNA-bd_sf"/>
</dbReference>
<feature type="domain" description="HTH lysR-type" evidence="6">
    <location>
        <begin position="4"/>
        <end position="61"/>
    </location>
</feature>
<gene>
    <name evidence="7" type="ORF">UFOPK1619_00298</name>
</gene>
<dbReference type="CDD" id="cd08411">
    <property type="entry name" value="PBP2_OxyR"/>
    <property type="match status" value="1"/>
</dbReference>
<dbReference type="InterPro" id="IPR036390">
    <property type="entry name" value="WH_DNA-bd_sf"/>
</dbReference>
<dbReference type="PANTHER" id="PTHR30346:SF26">
    <property type="entry name" value="HYDROGEN PEROXIDE-INDUCIBLE GENES ACTIVATOR"/>
    <property type="match status" value="1"/>
</dbReference>
<keyword evidence="2" id="KW-0805">Transcription regulation</keyword>
<keyword evidence="5" id="KW-0804">Transcription</keyword>
<organism evidence="7">
    <name type="scientific">freshwater metagenome</name>
    <dbReference type="NCBI Taxonomy" id="449393"/>
    <lineage>
        <taxon>unclassified sequences</taxon>
        <taxon>metagenomes</taxon>
        <taxon>ecological metagenomes</taxon>
    </lineage>
</organism>
<dbReference type="Gene3D" id="1.10.10.10">
    <property type="entry name" value="Winged helix-like DNA-binding domain superfamily/Winged helix DNA-binding domain"/>
    <property type="match status" value="1"/>
</dbReference>
<reference evidence="7" key="1">
    <citation type="submission" date="2020-05" db="EMBL/GenBank/DDBJ databases">
        <authorList>
            <person name="Chiriac C."/>
            <person name="Salcher M."/>
            <person name="Ghai R."/>
            <person name="Kavagutti S V."/>
        </authorList>
    </citation>
    <scope>NUCLEOTIDE SEQUENCE</scope>
</reference>
<keyword evidence="4" id="KW-0010">Activator</keyword>
<dbReference type="SUPFAM" id="SSF53850">
    <property type="entry name" value="Periplasmic binding protein-like II"/>
    <property type="match status" value="1"/>
</dbReference>
<dbReference type="EMBL" id="CAEZTI010000037">
    <property type="protein sequence ID" value="CAB4559560.1"/>
    <property type="molecule type" value="Genomic_DNA"/>
</dbReference>
<dbReference type="Gene3D" id="3.40.190.10">
    <property type="entry name" value="Periplasmic binding protein-like II"/>
    <property type="match status" value="2"/>
</dbReference>
<dbReference type="Pfam" id="PF03466">
    <property type="entry name" value="LysR_substrate"/>
    <property type="match status" value="1"/>
</dbReference>
<dbReference type="InterPro" id="IPR005119">
    <property type="entry name" value="LysR_subst-bd"/>
</dbReference>
<dbReference type="PRINTS" id="PR00039">
    <property type="entry name" value="HTHLYSR"/>
</dbReference>
<evidence type="ECO:0000256" key="4">
    <source>
        <dbReference type="ARBA" id="ARBA00023159"/>
    </source>
</evidence>
<protein>
    <submittedName>
        <fullName evidence="7">Unannotated protein</fullName>
    </submittedName>
</protein>
<dbReference type="GO" id="GO:0003700">
    <property type="term" value="F:DNA-binding transcription factor activity"/>
    <property type="evidence" value="ECO:0007669"/>
    <property type="project" value="InterPro"/>
</dbReference>
<dbReference type="InterPro" id="IPR000847">
    <property type="entry name" value="LysR_HTH_N"/>
</dbReference>
<evidence type="ECO:0000256" key="5">
    <source>
        <dbReference type="ARBA" id="ARBA00023163"/>
    </source>
</evidence>
<dbReference type="AlphaFoldDB" id="A0A6J6D6I8"/>
<evidence type="ECO:0000256" key="2">
    <source>
        <dbReference type="ARBA" id="ARBA00023015"/>
    </source>
</evidence>